<feature type="transmembrane region" description="Helical" evidence="2">
    <location>
        <begin position="33"/>
        <end position="54"/>
    </location>
</feature>
<evidence type="ECO:0000256" key="1">
    <source>
        <dbReference type="SAM" id="MobiDB-lite"/>
    </source>
</evidence>
<dbReference type="EMBL" id="VLKZ01000007">
    <property type="protein sequence ID" value="TWI55182.1"/>
    <property type="molecule type" value="Genomic_DNA"/>
</dbReference>
<protein>
    <submittedName>
        <fullName evidence="3">Uncharacterized protein</fullName>
    </submittedName>
</protein>
<accession>A0A562QEK3</accession>
<feature type="transmembrane region" description="Helical" evidence="2">
    <location>
        <begin position="5"/>
        <end position="21"/>
    </location>
</feature>
<sequence>MFRSIYIHFLFAVVLSLIVFFSSHSTNLVNTSLTRACIAFVVGWIIAYVFRYIWKLASANADTLLNETQSNDSNETEVYDSNVDSNKNETEVNNSNVNSNKEKAEANREFEAEEISRVVKEMMRSD</sequence>
<feature type="region of interest" description="Disordered" evidence="1">
    <location>
        <begin position="67"/>
        <end position="108"/>
    </location>
</feature>
<dbReference type="RefSeq" id="WP_144450982.1">
    <property type="nucleotide sequence ID" value="NZ_VLKZ01000007.1"/>
</dbReference>
<keyword evidence="2" id="KW-0472">Membrane</keyword>
<organism evidence="3 4">
    <name type="scientific">Halalkalibacter nanhaiisediminis</name>
    <dbReference type="NCBI Taxonomy" id="688079"/>
    <lineage>
        <taxon>Bacteria</taxon>
        <taxon>Bacillati</taxon>
        <taxon>Bacillota</taxon>
        <taxon>Bacilli</taxon>
        <taxon>Bacillales</taxon>
        <taxon>Bacillaceae</taxon>
        <taxon>Halalkalibacter</taxon>
    </lineage>
</organism>
<evidence type="ECO:0000313" key="4">
    <source>
        <dbReference type="Proteomes" id="UP000315711"/>
    </source>
</evidence>
<keyword evidence="4" id="KW-1185">Reference proteome</keyword>
<keyword evidence="2" id="KW-1133">Transmembrane helix</keyword>
<keyword evidence="2" id="KW-0812">Transmembrane</keyword>
<gene>
    <name evidence="3" type="ORF">IQ10_02729</name>
</gene>
<evidence type="ECO:0000313" key="3">
    <source>
        <dbReference type="EMBL" id="TWI55182.1"/>
    </source>
</evidence>
<name>A0A562QEK3_9BACI</name>
<dbReference type="OrthoDB" id="2969492at2"/>
<proteinExistence type="predicted"/>
<evidence type="ECO:0000256" key="2">
    <source>
        <dbReference type="SAM" id="Phobius"/>
    </source>
</evidence>
<dbReference type="Proteomes" id="UP000315711">
    <property type="component" value="Unassembled WGS sequence"/>
</dbReference>
<comment type="caution">
    <text evidence="3">The sequence shown here is derived from an EMBL/GenBank/DDBJ whole genome shotgun (WGS) entry which is preliminary data.</text>
</comment>
<dbReference type="AlphaFoldDB" id="A0A562QEK3"/>
<reference evidence="3 4" key="1">
    <citation type="journal article" date="2015" name="Stand. Genomic Sci.">
        <title>Genomic Encyclopedia of Bacterial and Archaeal Type Strains, Phase III: the genomes of soil and plant-associated and newly described type strains.</title>
        <authorList>
            <person name="Whitman W.B."/>
            <person name="Woyke T."/>
            <person name="Klenk H.P."/>
            <person name="Zhou Y."/>
            <person name="Lilburn T.G."/>
            <person name="Beck B.J."/>
            <person name="De Vos P."/>
            <person name="Vandamme P."/>
            <person name="Eisen J.A."/>
            <person name="Garrity G."/>
            <person name="Hugenholtz P."/>
            <person name="Kyrpides N.C."/>
        </authorList>
    </citation>
    <scope>NUCLEOTIDE SEQUENCE [LARGE SCALE GENOMIC DNA]</scope>
    <source>
        <strain evidence="3 4">CGMCC 1.10116</strain>
    </source>
</reference>